<feature type="transmembrane region" description="Helical" evidence="1">
    <location>
        <begin position="20"/>
        <end position="41"/>
    </location>
</feature>
<dbReference type="Proteomes" id="UP000277580">
    <property type="component" value="Unassembled WGS sequence"/>
</dbReference>
<organism evidence="3 4">
    <name type="scientific">Morchella conica CCBAS932</name>
    <dbReference type="NCBI Taxonomy" id="1392247"/>
    <lineage>
        <taxon>Eukaryota</taxon>
        <taxon>Fungi</taxon>
        <taxon>Dikarya</taxon>
        <taxon>Ascomycota</taxon>
        <taxon>Pezizomycotina</taxon>
        <taxon>Pezizomycetes</taxon>
        <taxon>Pezizales</taxon>
        <taxon>Morchellaceae</taxon>
        <taxon>Morchella</taxon>
    </lineage>
</organism>
<evidence type="ECO:0000256" key="1">
    <source>
        <dbReference type="SAM" id="Phobius"/>
    </source>
</evidence>
<name>A0A3N4KVY1_9PEZI</name>
<keyword evidence="1" id="KW-1133">Transmembrane helix</keyword>
<reference evidence="3 4" key="1">
    <citation type="journal article" date="2018" name="Nat. Ecol. Evol.">
        <title>Pezizomycetes genomes reveal the molecular basis of ectomycorrhizal truffle lifestyle.</title>
        <authorList>
            <person name="Murat C."/>
            <person name="Payen T."/>
            <person name="Noel B."/>
            <person name="Kuo A."/>
            <person name="Morin E."/>
            <person name="Chen J."/>
            <person name="Kohler A."/>
            <person name="Krizsan K."/>
            <person name="Balestrini R."/>
            <person name="Da Silva C."/>
            <person name="Montanini B."/>
            <person name="Hainaut M."/>
            <person name="Levati E."/>
            <person name="Barry K.W."/>
            <person name="Belfiori B."/>
            <person name="Cichocki N."/>
            <person name="Clum A."/>
            <person name="Dockter R.B."/>
            <person name="Fauchery L."/>
            <person name="Guy J."/>
            <person name="Iotti M."/>
            <person name="Le Tacon F."/>
            <person name="Lindquist E.A."/>
            <person name="Lipzen A."/>
            <person name="Malagnac F."/>
            <person name="Mello A."/>
            <person name="Molinier V."/>
            <person name="Miyauchi S."/>
            <person name="Poulain J."/>
            <person name="Riccioni C."/>
            <person name="Rubini A."/>
            <person name="Sitrit Y."/>
            <person name="Splivallo R."/>
            <person name="Traeger S."/>
            <person name="Wang M."/>
            <person name="Zifcakova L."/>
            <person name="Wipf D."/>
            <person name="Zambonelli A."/>
            <person name="Paolocci F."/>
            <person name="Nowrousian M."/>
            <person name="Ottonello S."/>
            <person name="Baldrian P."/>
            <person name="Spatafora J.W."/>
            <person name="Henrissat B."/>
            <person name="Nagy L.G."/>
            <person name="Aury J.M."/>
            <person name="Wincker P."/>
            <person name="Grigoriev I.V."/>
            <person name="Bonfante P."/>
            <person name="Martin F.M."/>
        </authorList>
    </citation>
    <scope>NUCLEOTIDE SEQUENCE [LARGE SCALE GENOMIC DNA]</scope>
    <source>
        <strain evidence="3 4">CCBAS932</strain>
    </source>
</reference>
<keyword evidence="1" id="KW-0812">Transmembrane</keyword>
<evidence type="ECO:0000313" key="2">
    <source>
        <dbReference type="EMBL" id="RPB07855.1"/>
    </source>
</evidence>
<evidence type="ECO:0000313" key="4">
    <source>
        <dbReference type="Proteomes" id="UP000277580"/>
    </source>
</evidence>
<dbReference type="EMBL" id="ML119117">
    <property type="protein sequence ID" value="RPB14680.1"/>
    <property type="molecule type" value="Genomic_DNA"/>
</dbReference>
<dbReference type="AlphaFoldDB" id="A0A3N4KVY1"/>
<gene>
    <name evidence="2" type="ORF">P167DRAFT_388266</name>
    <name evidence="3" type="ORF">P167DRAFT_60281</name>
</gene>
<keyword evidence="1" id="KW-0472">Membrane</keyword>
<accession>A0A3N4KVY1</accession>
<feature type="transmembrane region" description="Helical" evidence="1">
    <location>
        <begin position="53"/>
        <end position="72"/>
    </location>
</feature>
<dbReference type="EMBL" id="ML119174">
    <property type="protein sequence ID" value="RPB07855.1"/>
    <property type="molecule type" value="Genomic_DNA"/>
</dbReference>
<proteinExistence type="predicted"/>
<protein>
    <submittedName>
        <fullName evidence="3">Uncharacterized protein</fullName>
    </submittedName>
</protein>
<evidence type="ECO:0000313" key="3">
    <source>
        <dbReference type="EMBL" id="RPB14680.1"/>
    </source>
</evidence>
<sequence>MSCSVFFSFYLAFFVYECNMMFRAGLFLISYIVFSLLLLLYPCWQRRTGRKRAVTQKCFWSYIIVILFLSSAPDMVRL</sequence>
<keyword evidence="4" id="KW-1185">Reference proteome</keyword>